<name>A0A8J6CSM1_9ROSI</name>
<feature type="compositionally biased region" description="Low complexity" evidence="1">
    <location>
        <begin position="30"/>
        <end position="48"/>
    </location>
</feature>
<dbReference type="InterPro" id="IPR036397">
    <property type="entry name" value="RNaseH_sf"/>
</dbReference>
<protein>
    <recommendedName>
        <fullName evidence="2">Reverse transcriptase Ty1/copia-type domain-containing protein</fullName>
    </recommendedName>
</protein>
<evidence type="ECO:0000313" key="3">
    <source>
        <dbReference type="EMBL" id="KAG8478493.1"/>
    </source>
</evidence>
<dbReference type="OrthoDB" id="1749397at2759"/>
<dbReference type="Gene3D" id="3.30.420.10">
    <property type="entry name" value="Ribonuclease H-like superfamily/Ribonuclease H"/>
    <property type="match status" value="1"/>
</dbReference>
<dbReference type="InterPro" id="IPR013103">
    <property type="entry name" value="RVT_2"/>
</dbReference>
<dbReference type="EMBL" id="JAHUZN010000011">
    <property type="protein sequence ID" value="KAG8478493.1"/>
    <property type="molecule type" value="Genomic_DNA"/>
</dbReference>
<keyword evidence="4" id="KW-1185">Reference proteome</keyword>
<dbReference type="GO" id="GO:0003676">
    <property type="term" value="F:nucleic acid binding"/>
    <property type="evidence" value="ECO:0007669"/>
    <property type="project" value="InterPro"/>
</dbReference>
<sequence length="366" mass="40586">MPCTLPRCGLRVWGATKTVNYHHYEQKSSSHCCSSHSQPSTSSVSQPSRFPYSGTNRVSMGNSEHVSIAHVGSSSMLFGSRLLYLKNVLHVPIDIQTGTILLVGHIHKGLYRFDVSQAGSSKFTTGPLFNPIITCPHTSEQNGVAERRHRQVVDMGLTLLAQASMPLEFWYFVFSHAIHPYNQYRLQFRSKYCTFLGFGPNHKGYKCLDDTGRVNSVDHMKQPHQQSHIPLVTAPVPLNSHFDPAVCPTSSSSLTTPRSDRCEYSSHAAQGRLVVKGYLQEAGIDFHETFSPVVKPTTIRVVLAIAVSLVHPGLDVFFVREKVAAGVLQVGHVSSEDQVADVLTKPLSAMLFNKFRRQLQVAPYKS</sequence>
<organism evidence="3 4">
    <name type="scientific">Gossypium anomalum</name>
    <dbReference type="NCBI Taxonomy" id="47600"/>
    <lineage>
        <taxon>Eukaryota</taxon>
        <taxon>Viridiplantae</taxon>
        <taxon>Streptophyta</taxon>
        <taxon>Embryophyta</taxon>
        <taxon>Tracheophyta</taxon>
        <taxon>Spermatophyta</taxon>
        <taxon>Magnoliopsida</taxon>
        <taxon>eudicotyledons</taxon>
        <taxon>Gunneridae</taxon>
        <taxon>Pentapetalae</taxon>
        <taxon>rosids</taxon>
        <taxon>malvids</taxon>
        <taxon>Malvales</taxon>
        <taxon>Malvaceae</taxon>
        <taxon>Malvoideae</taxon>
        <taxon>Gossypium</taxon>
    </lineage>
</organism>
<gene>
    <name evidence="3" type="ORF">CXB51_028394</name>
</gene>
<dbReference type="InterPro" id="IPR012337">
    <property type="entry name" value="RNaseH-like_sf"/>
</dbReference>
<evidence type="ECO:0000256" key="1">
    <source>
        <dbReference type="SAM" id="MobiDB-lite"/>
    </source>
</evidence>
<evidence type="ECO:0000259" key="2">
    <source>
        <dbReference type="Pfam" id="PF07727"/>
    </source>
</evidence>
<dbReference type="Pfam" id="PF07727">
    <property type="entry name" value="RVT_2"/>
    <property type="match status" value="1"/>
</dbReference>
<proteinExistence type="predicted"/>
<dbReference type="AlphaFoldDB" id="A0A8J6CSM1"/>
<accession>A0A8J6CSM1</accession>
<reference evidence="3 4" key="1">
    <citation type="journal article" date="2021" name="bioRxiv">
        <title>The Gossypium anomalum genome as a resource for cotton improvement and evolutionary analysis of hybrid incompatibility.</title>
        <authorList>
            <person name="Grover C.E."/>
            <person name="Yuan D."/>
            <person name="Arick M.A."/>
            <person name="Miller E.R."/>
            <person name="Hu G."/>
            <person name="Peterson D.G."/>
            <person name="Wendel J.F."/>
            <person name="Udall J.A."/>
        </authorList>
    </citation>
    <scope>NUCLEOTIDE SEQUENCE [LARGE SCALE GENOMIC DNA]</scope>
    <source>
        <strain evidence="3">JFW-Udall</strain>
        <tissue evidence="3">Leaf</tissue>
    </source>
</reference>
<evidence type="ECO:0000313" key="4">
    <source>
        <dbReference type="Proteomes" id="UP000701853"/>
    </source>
</evidence>
<dbReference type="SUPFAM" id="SSF53098">
    <property type="entry name" value="Ribonuclease H-like"/>
    <property type="match status" value="1"/>
</dbReference>
<dbReference type="Proteomes" id="UP000701853">
    <property type="component" value="Chromosome 11"/>
</dbReference>
<comment type="caution">
    <text evidence="3">The sequence shown here is derived from an EMBL/GenBank/DDBJ whole genome shotgun (WGS) entry which is preliminary data.</text>
</comment>
<feature type="region of interest" description="Disordered" evidence="1">
    <location>
        <begin position="30"/>
        <end position="56"/>
    </location>
</feature>
<feature type="domain" description="Reverse transcriptase Ty1/copia-type" evidence="2">
    <location>
        <begin position="270"/>
        <end position="308"/>
    </location>
</feature>